<dbReference type="PRINTS" id="PR00081">
    <property type="entry name" value="GDHRDH"/>
</dbReference>
<dbReference type="InterPro" id="IPR036291">
    <property type="entry name" value="NAD(P)-bd_dom_sf"/>
</dbReference>
<dbReference type="InterPro" id="IPR002347">
    <property type="entry name" value="SDR_fam"/>
</dbReference>
<keyword evidence="4" id="KW-1185">Reference proteome</keyword>
<organism evidence="3 4">
    <name type="scientific">Polypedilum vanderplanki</name>
    <name type="common">Sleeping chironomid midge</name>
    <dbReference type="NCBI Taxonomy" id="319348"/>
    <lineage>
        <taxon>Eukaryota</taxon>
        <taxon>Metazoa</taxon>
        <taxon>Ecdysozoa</taxon>
        <taxon>Arthropoda</taxon>
        <taxon>Hexapoda</taxon>
        <taxon>Insecta</taxon>
        <taxon>Pterygota</taxon>
        <taxon>Neoptera</taxon>
        <taxon>Endopterygota</taxon>
        <taxon>Diptera</taxon>
        <taxon>Nematocera</taxon>
        <taxon>Chironomoidea</taxon>
        <taxon>Chironomidae</taxon>
        <taxon>Chironominae</taxon>
        <taxon>Polypedilum</taxon>
        <taxon>Polypedilum</taxon>
    </lineage>
</organism>
<evidence type="ECO:0000256" key="1">
    <source>
        <dbReference type="ARBA" id="ARBA00023002"/>
    </source>
</evidence>
<dbReference type="GO" id="GO:0016491">
    <property type="term" value="F:oxidoreductase activity"/>
    <property type="evidence" value="ECO:0007669"/>
    <property type="project" value="UniProtKB-KW"/>
</dbReference>
<evidence type="ECO:0000313" key="4">
    <source>
        <dbReference type="Proteomes" id="UP001107558"/>
    </source>
</evidence>
<dbReference type="Gene3D" id="3.40.50.720">
    <property type="entry name" value="NAD(P)-binding Rossmann-like Domain"/>
    <property type="match status" value="1"/>
</dbReference>
<keyword evidence="1" id="KW-0560">Oxidoreductase</keyword>
<dbReference type="PRINTS" id="PR00080">
    <property type="entry name" value="SDRFAMILY"/>
</dbReference>
<evidence type="ECO:0000313" key="3">
    <source>
        <dbReference type="EMBL" id="KAG5677012.1"/>
    </source>
</evidence>
<dbReference type="Pfam" id="PF00106">
    <property type="entry name" value="adh_short"/>
    <property type="match status" value="1"/>
</dbReference>
<dbReference type="CDD" id="cd05327">
    <property type="entry name" value="retinol-DH_like_SDR_c_like"/>
    <property type="match status" value="1"/>
</dbReference>
<dbReference type="Proteomes" id="UP001107558">
    <property type="component" value="Chromosome 2"/>
</dbReference>
<dbReference type="PANTHER" id="PTHR43157:SF31">
    <property type="entry name" value="PHOSPHATIDYLINOSITOL-GLYCAN BIOSYNTHESIS CLASS F PROTEIN"/>
    <property type="match status" value="1"/>
</dbReference>
<comment type="caution">
    <text evidence="3">The sequence shown here is derived from an EMBL/GenBank/DDBJ whole genome shotgun (WGS) entry which is preliminary data.</text>
</comment>
<dbReference type="EMBL" id="JADBJN010000002">
    <property type="protein sequence ID" value="KAG5677012.1"/>
    <property type="molecule type" value="Genomic_DNA"/>
</dbReference>
<gene>
    <name evidence="3" type="ORF">PVAND_006800</name>
</gene>
<accession>A0A9J6C4B2</accession>
<name>A0A9J6C4B2_POLVA</name>
<dbReference type="OrthoDB" id="191139at2759"/>
<proteinExistence type="inferred from homology"/>
<comment type="similarity">
    <text evidence="2">Belongs to the short-chain dehydrogenases/reductases (SDR) family.</text>
</comment>
<dbReference type="PANTHER" id="PTHR43157">
    <property type="entry name" value="PHOSPHATIDYLINOSITOL-GLYCAN BIOSYNTHESIS CLASS F PROTEIN-RELATED"/>
    <property type="match status" value="1"/>
</dbReference>
<protein>
    <submittedName>
        <fullName evidence="3">Uncharacterized protein</fullName>
    </submittedName>
</protein>
<sequence length="313" mass="35464">MTFCVCLKYTLLGIVILSYFLRKYAKGQKYTKKTLIENKVVIITGANTGIGKATAIDLAKRGGKVYIACRDEKRGEDALKEIKRESGSDNVHFIQLDLGSTESIREFSQKFHEKEEKLHILINNAGIFAPPQKKTKDGFEITIGVNHLGHFLLTHLLLDLLKNSAPSRIINVSSGAHKMVPIEKDDFMQTARQSNMNAYAKSKLANVMFSQELVKKLKHFSVSVNSLHPGVVHTEITRSWPLWDFILNIIFRPFLRTPVEGAQTQIRLAVDPALENVTGKYFENCKQAKVSKFALDHDIAEWLYKKSYELVKL</sequence>
<dbReference type="SUPFAM" id="SSF51735">
    <property type="entry name" value="NAD(P)-binding Rossmann-fold domains"/>
    <property type="match status" value="1"/>
</dbReference>
<reference evidence="3" key="1">
    <citation type="submission" date="2021-03" db="EMBL/GenBank/DDBJ databases">
        <title>Chromosome level genome of the anhydrobiotic midge Polypedilum vanderplanki.</title>
        <authorList>
            <person name="Yoshida Y."/>
            <person name="Kikawada T."/>
            <person name="Gusev O."/>
        </authorList>
    </citation>
    <scope>NUCLEOTIDE SEQUENCE</scope>
    <source>
        <strain evidence="3">NIAS01</strain>
        <tissue evidence="3">Whole body or cell culture</tissue>
    </source>
</reference>
<dbReference type="AlphaFoldDB" id="A0A9J6C4B2"/>
<evidence type="ECO:0000256" key="2">
    <source>
        <dbReference type="RuleBase" id="RU000363"/>
    </source>
</evidence>